<name>A0A2P2PNN0_RHIMU</name>
<evidence type="ECO:0000313" key="1">
    <source>
        <dbReference type="EMBL" id="MBX56324.1"/>
    </source>
</evidence>
<proteinExistence type="predicted"/>
<dbReference type="AlphaFoldDB" id="A0A2P2PNN0"/>
<dbReference type="EMBL" id="GGEC01075840">
    <property type="protein sequence ID" value="MBX56324.1"/>
    <property type="molecule type" value="Transcribed_RNA"/>
</dbReference>
<sequence>MATTRKLYGHHVDRLLITTKNMKNHAMHQALCKMNTPTSTSFLETSGMQNCLIH</sequence>
<reference evidence="1" key="1">
    <citation type="submission" date="2018-02" db="EMBL/GenBank/DDBJ databases">
        <title>Rhizophora mucronata_Transcriptome.</title>
        <authorList>
            <person name="Meera S.P."/>
            <person name="Sreeshan A."/>
            <person name="Augustine A."/>
        </authorList>
    </citation>
    <scope>NUCLEOTIDE SEQUENCE</scope>
    <source>
        <tissue evidence="1">Leaf</tissue>
    </source>
</reference>
<accession>A0A2P2PNN0</accession>
<protein>
    <submittedName>
        <fullName evidence="1">Uncharacterized protein</fullName>
    </submittedName>
</protein>
<organism evidence="1">
    <name type="scientific">Rhizophora mucronata</name>
    <name type="common">Asiatic mangrove</name>
    <dbReference type="NCBI Taxonomy" id="61149"/>
    <lineage>
        <taxon>Eukaryota</taxon>
        <taxon>Viridiplantae</taxon>
        <taxon>Streptophyta</taxon>
        <taxon>Embryophyta</taxon>
        <taxon>Tracheophyta</taxon>
        <taxon>Spermatophyta</taxon>
        <taxon>Magnoliopsida</taxon>
        <taxon>eudicotyledons</taxon>
        <taxon>Gunneridae</taxon>
        <taxon>Pentapetalae</taxon>
        <taxon>rosids</taxon>
        <taxon>fabids</taxon>
        <taxon>Malpighiales</taxon>
        <taxon>Rhizophoraceae</taxon>
        <taxon>Rhizophora</taxon>
    </lineage>
</organism>